<evidence type="ECO:0000256" key="6">
    <source>
        <dbReference type="PROSITE-ProRule" id="PRU00042"/>
    </source>
</evidence>
<feature type="compositionally biased region" description="Polar residues" evidence="7">
    <location>
        <begin position="818"/>
        <end position="828"/>
    </location>
</feature>
<keyword evidence="10" id="KW-1185">Reference proteome</keyword>
<keyword evidence="5" id="KW-0539">Nucleus</keyword>
<dbReference type="EMBL" id="JASNWA010000003">
    <property type="protein sequence ID" value="KAK3178089.1"/>
    <property type="molecule type" value="Genomic_DNA"/>
</dbReference>
<feature type="compositionally biased region" description="Polar residues" evidence="7">
    <location>
        <begin position="774"/>
        <end position="809"/>
    </location>
</feature>
<feature type="region of interest" description="Disordered" evidence="7">
    <location>
        <begin position="773"/>
        <end position="838"/>
    </location>
</feature>
<evidence type="ECO:0000256" key="2">
    <source>
        <dbReference type="ARBA" id="ARBA00004574"/>
    </source>
</evidence>
<keyword evidence="6" id="KW-0479">Metal-binding</keyword>
<dbReference type="Pfam" id="PF10341">
    <property type="entry name" value="TPP1"/>
    <property type="match status" value="1"/>
</dbReference>
<feature type="compositionally biased region" description="Polar residues" evidence="7">
    <location>
        <begin position="681"/>
        <end position="691"/>
    </location>
</feature>
<evidence type="ECO:0000259" key="8">
    <source>
        <dbReference type="PROSITE" id="PS50157"/>
    </source>
</evidence>
<feature type="region of interest" description="Disordered" evidence="7">
    <location>
        <begin position="176"/>
        <end position="205"/>
    </location>
</feature>
<feature type="compositionally biased region" description="Polar residues" evidence="7">
    <location>
        <begin position="1162"/>
        <end position="1172"/>
    </location>
</feature>
<dbReference type="Gene3D" id="3.30.160.60">
    <property type="entry name" value="Classic Zinc Finger"/>
    <property type="match status" value="1"/>
</dbReference>
<organism evidence="9 10">
    <name type="scientific">Lepraria neglecta</name>
    <dbReference type="NCBI Taxonomy" id="209136"/>
    <lineage>
        <taxon>Eukaryota</taxon>
        <taxon>Fungi</taxon>
        <taxon>Dikarya</taxon>
        <taxon>Ascomycota</taxon>
        <taxon>Pezizomycotina</taxon>
        <taxon>Lecanoromycetes</taxon>
        <taxon>OSLEUM clade</taxon>
        <taxon>Lecanoromycetidae</taxon>
        <taxon>Lecanorales</taxon>
        <taxon>Lecanorineae</taxon>
        <taxon>Stereocaulaceae</taxon>
        <taxon>Lepraria</taxon>
    </lineage>
</organism>
<proteinExistence type="predicted"/>
<sequence length="1673" mass="181302">MDLLHEWIGKTIEQELGQALQWRDDEANRSLTTGKVGDLVIEDDGSNLRVNSPKPRIVQIIKFVTFEEPLQATVSDGITRINVKFSAAASQRYTQNTRRSLTHGTPGGLIQLLDFEITATHIGPRPGRLTLFVEDFKSVGSNGSGHYGLATPHGIESRVVVKTHIEKLTILRKTESLSGHASPNPSLRSQLSNGSSLDDSPSASQAVFATQAPLSNAPGARISKPDNFGTGINVGLGSMRYTTKFPEPLSKLDSGIGKTRGPEKPLSGSARVMAAPGVFRTPIPNGKRGPAISSEALLELLNKAKKAPNLKPVLNDSAEVPAAVPNPKGKVTTDAEGRSTEQLTPPLNSSTSLPVQPVVEATANKNTTTLGEPTVNSGSIQTVPAQHLDQNSARKRISSRDVRIPKDQEALLDSDSSWLPAQPGHRDPVANIPISILQSVNRDADLRALRASNSLKRKRGVNGPSEAAVAARDSAHSTQSGSTHESDSDVPVSSGQWPLTPDRNQLPLDSNLASADHSDHSKTKATATFTPEKLTHILSKTPVASSPILSTPPSPMSALRSPGNLAEPSPSIVSNSAGEEIRGFTCRAIACEKTYDNAAALKYHVEFRHNDGGSAQSFKCNIKDCRKSYSNLSGLNYHLRHYHKDRRPGTPDSQSDTSKPLSSRLSTPRSSNQRIIESHNGDLNANTSEGQLKSLGNGIDGPRQLPPSTNSRAVSPDSDLEVIAPQPLNGNKELYANAAPRKPFPSTTSQPELPFTQVKRTPYLNVQKGLDLQASPSKSDTHNQPNGSLPDSTSHVTLSVPSTLETASVETRRDKTNRTSTDPQTLEANKSDADTEGDALNGAMQVDLSEQPMGDEGQNLPDEQGIAVDNADDTGSQPRNLGFKAPNNPHGTENGTIDTSHVITDGQRKNPDASFLSPNISKRQKRLKLPATFDFTEELEYPRDPSEGARQIRQEFLASRRSSESSTPMQSPTMHLVGRINGMYTSIKKPIIGVEMTNADTNASDKLNTADDPGQQTAVDLDVPMSGADKDSTLDIEMCSMKQATQEPQQMDIDIQASPPIVQDLFTGVGFNAEDAKAGAQERESTFQVSGVSMVEVPSIEHVEATRDMPPLHDNERVESPGLPIPQSSEDDRSEREPNAQDLPLMEKDKKSSMRDLRTSTEPDLQANTISPQPVPVEYQPMYRSPSVKNEHASPTSNPTSNDQVQPSPLISRTTSMDIPMPDAEKNIQPMTPKSATAIEGVSSTAPANIYDKFKAAYPKYPGSIKHFVAICRKISNLVKASQMEHQSLWDDFIIRHKVEYAQYLNRCAEEAEDALPFEEFYRTEIDEPQYNSRVITSRNLEEVLSLIPTTAHVSKKESENKGHGKVKGGDRARAQLDQSKLSSKSTGSSEQAPVIDLTGEDRRARHANLIETTLKGLPTSKKPTSRRSLPWSDHVPPPKTSVTQGSPGSKQHSRLKDFIETPGGSRSNVYKPTAKSIEDRNDSPDSCVASIRSAWGVGAHDVLASHYFDKISQRQLHLMKDIAENVDLAEGRRLIEKQILSRSKRVLGGGAPSTLTDADFEAVREAVLRRKATAAGGQSRKSRAGDNSSMAISKPLSVPQANAAEVLRDTSGPDDWWRDNDTPFKTFARAHTAIQEGKGNSFAKSADCGEKGRGGGDLEVQMKKVDILGWKL</sequence>
<feature type="compositionally biased region" description="Low complexity" evidence="7">
    <location>
        <begin position="657"/>
        <end position="671"/>
    </location>
</feature>
<feature type="region of interest" description="Disordered" evidence="7">
    <location>
        <begin position="1352"/>
        <end position="1484"/>
    </location>
</feature>
<dbReference type="InterPro" id="IPR019437">
    <property type="entry name" value="TPP1/Est3"/>
</dbReference>
<feature type="compositionally biased region" description="Polar residues" evidence="7">
    <location>
        <begin position="1193"/>
        <end position="1216"/>
    </location>
</feature>
<keyword evidence="4" id="KW-0779">Telomere</keyword>
<name>A0AAE0DP93_9LECA</name>
<evidence type="ECO:0000256" key="1">
    <source>
        <dbReference type="ARBA" id="ARBA00004123"/>
    </source>
</evidence>
<evidence type="ECO:0000256" key="7">
    <source>
        <dbReference type="SAM" id="MobiDB-lite"/>
    </source>
</evidence>
<accession>A0AAE0DP93</accession>
<feature type="compositionally biased region" description="Polar residues" evidence="7">
    <location>
        <begin position="1441"/>
        <end position="1451"/>
    </location>
</feature>
<comment type="caution">
    <text evidence="9">The sequence shown here is derived from an EMBL/GenBank/DDBJ whole genome shotgun (WGS) entry which is preliminary data.</text>
</comment>
<feature type="region of interest" description="Disordered" evidence="7">
    <location>
        <begin position="1572"/>
        <end position="1595"/>
    </location>
</feature>
<dbReference type="PROSITE" id="PS00028">
    <property type="entry name" value="ZINC_FINGER_C2H2_1"/>
    <property type="match status" value="2"/>
</dbReference>
<feature type="region of interest" description="Disordered" evidence="7">
    <location>
        <begin position="850"/>
        <end position="899"/>
    </location>
</feature>
<feature type="compositionally biased region" description="Basic and acidic residues" evidence="7">
    <location>
        <begin position="1130"/>
        <end position="1161"/>
    </location>
</feature>
<evidence type="ECO:0000256" key="3">
    <source>
        <dbReference type="ARBA" id="ARBA00022454"/>
    </source>
</evidence>
<evidence type="ECO:0000313" key="9">
    <source>
        <dbReference type="EMBL" id="KAK3178089.1"/>
    </source>
</evidence>
<keyword evidence="3" id="KW-0158">Chromosome</keyword>
<dbReference type="GO" id="GO:0008270">
    <property type="term" value="F:zinc ion binding"/>
    <property type="evidence" value="ECO:0007669"/>
    <property type="project" value="UniProtKB-KW"/>
</dbReference>
<reference evidence="9" key="1">
    <citation type="submission" date="2022-11" db="EMBL/GenBank/DDBJ databases">
        <title>Chromosomal genome sequence assembly and mating type (MAT) locus characterization of the leprose asexual lichenized fungus Lepraria neglecta (Nyl.) Erichsen.</title>
        <authorList>
            <person name="Allen J.L."/>
            <person name="Pfeffer B."/>
        </authorList>
    </citation>
    <scope>NUCLEOTIDE SEQUENCE</scope>
    <source>
        <strain evidence="9">Allen 5258</strain>
    </source>
</reference>
<comment type="subcellular location">
    <subcellularLocation>
        <location evidence="2">Chromosome</location>
        <location evidence="2">Telomere</location>
    </subcellularLocation>
    <subcellularLocation>
        <location evidence="1">Nucleus</location>
    </subcellularLocation>
</comment>
<keyword evidence="6" id="KW-0862">Zinc</keyword>
<dbReference type="Proteomes" id="UP001276659">
    <property type="component" value="Unassembled WGS sequence"/>
</dbReference>
<feature type="region of interest" description="Disordered" evidence="7">
    <location>
        <begin position="1103"/>
        <end position="1216"/>
    </location>
</feature>
<feature type="compositionally biased region" description="Basic and acidic residues" evidence="7">
    <location>
        <begin position="1355"/>
        <end position="1375"/>
    </location>
</feature>
<feature type="compositionally biased region" description="Polar residues" evidence="7">
    <location>
        <begin position="889"/>
        <end position="899"/>
    </location>
</feature>
<feature type="region of interest" description="Disordered" evidence="7">
    <location>
        <begin position="545"/>
        <end position="572"/>
    </location>
</feature>
<feature type="compositionally biased region" description="Low complexity" evidence="7">
    <location>
        <begin position="1380"/>
        <end position="1390"/>
    </location>
</feature>
<evidence type="ECO:0000256" key="4">
    <source>
        <dbReference type="ARBA" id="ARBA00022895"/>
    </source>
</evidence>
<feature type="compositionally biased region" description="Basic and acidic residues" evidence="7">
    <location>
        <begin position="1103"/>
        <end position="1119"/>
    </location>
</feature>
<dbReference type="GO" id="GO:0042162">
    <property type="term" value="F:telomeric DNA binding"/>
    <property type="evidence" value="ECO:0007669"/>
    <property type="project" value="InterPro"/>
</dbReference>
<dbReference type="PROSITE" id="PS50157">
    <property type="entry name" value="ZINC_FINGER_C2H2_2"/>
    <property type="match status" value="1"/>
</dbReference>
<dbReference type="GO" id="GO:0007004">
    <property type="term" value="P:telomere maintenance via telomerase"/>
    <property type="evidence" value="ECO:0007669"/>
    <property type="project" value="InterPro"/>
</dbReference>
<keyword evidence="6" id="KW-0863">Zinc-finger</keyword>
<feature type="region of interest" description="Disordered" evidence="7">
    <location>
        <begin position="455"/>
        <end position="526"/>
    </location>
</feature>
<feature type="domain" description="C2H2-type" evidence="8">
    <location>
        <begin position="618"/>
        <end position="648"/>
    </location>
</feature>
<gene>
    <name evidence="9" type="ORF">OEA41_000221</name>
</gene>
<protein>
    <recommendedName>
        <fullName evidence="8">C2H2-type domain-containing protein</fullName>
    </recommendedName>
</protein>
<evidence type="ECO:0000313" key="10">
    <source>
        <dbReference type="Proteomes" id="UP001276659"/>
    </source>
</evidence>
<dbReference type="GO" id="GO:0005697">
    <property type="term" value="C:telomerase holoenzyme complex"/>
    <property type="evidence" value="ECO:0007669"/>
    <property type="project" value="InterPro"/>
</dbReference>
<evidence type="ECO:0000256" key="5">
    <source>
        <dbReference type="ARBA" id="ARBA00023242"/>
    </source>
</evidence>
<feature type="region of interest" description="Disordered" evidence="7">
    <location>
        <begin position="320"/>
        <end position="353"/>
    </location>
</feature>
<dbReference type="InterPro" id="IPR013087">
    <property type="entry name" value="Znf_C2H2_type"/>
</dbReference>
<feature type="region of interest" description="Disordered" evidence="7">
    <location>
        <begin position="642"/>
        <end position="717"/>
    </location>
</feature>
<dbReference type="SMART" id="SM00355">
    <property type="entry name" value="ZnF_C2H2"/>
    <property type="match status" value="2"/>
</dbReference>
<feature type="compositionally biased region" description="Polar residues" evidence="7">
    <location>
        <begin position="340"/>
        <end position="353"/>
    </location>
</feature>
<dbReference type="GO" id="GO:0000781">
    <property type="term" value="C:chromosome, telomeric region"/>
    <property type="evidence" value="ECO:0007669"/>
    <property type="project" value="UniProtKB-SubCell"/>
</dbReference>